<proteinExistence type="predicted"/>
<reference evidence="1 2" key="1">
    <citation type="submission" date="2017-06" db="EMBL/GenBank/DDBJ databases">
        <authorList>
            <person name="Kim H.J."/>
            <person name="Triplett B.A."/>
        </authorList>
    </citation>
    <scope>NUCLEOTIDE SEQUENCE [LARGE SCALE GENOMIC DNA]</scope>
    <source>
        <strain evidence="1 2">DSM 29052</strain>
    </source>
</reference>
<name>A0A238UV39_9RHOB</name>
<organism evidence="1 2">
    <name type="scientific">Puniceibacterium sediminis</name>
    <dbReference type="NCBI Taxonomy" id="1608407"/>
    <lineage>
        <taxon>Bacteria</taxon>
        <taxon>Pseudomonadati</taxon>
        <taxon>Pseudomonadota</taxon>
        <taxon>Alphaproteobacteria</taxon>
        <taxon>Rhodobacterales</taxon>
        <taxon>Paracoccaceae</taxon>
        <taxon>Puniceibacterium</taxon>
    </lineage>
</organism>
<keyword evidence="2" id="KW-1185">Reference proteome</keyword>
<dbReference type="Proteomes" id="UP000198417">
    <property type="component" value="Unassembled WGS sequence"/>
</dbReference>
<accession>A0A238UV39</accession>
<dbReference type="RefSeq" id="WP_089268535.1">
    <property type="nucleotide sequence ID" value="NZ_FZNN01000001.1"/>
</dbReference>
<evidence type="ECO:0000313" key="1">
    <source>
        <dbReference type="EMBL" id="SNR25089.1"/>
    </source>
</evidence>
<dbReference type="EMBL" id="FZNN01000001">
    <property type="protein sequence ID" value="SNR25089.1"/>
    <property type="molecule type" value="Genomic_DNA"/>
</dbReference>
<evidence type="ECO:0000313" key="2">
    <source>
        <dbReference type="Proteomes" id="UP000198417"/>
    </source>
</evidence>
<sequence>MLRLIVLLLALGLLGAWLTLPNEDRAESALRATLLDSLASKDLKGKDAVTSAALMGCRLNPEGCYDLVRAGLKTTYEDRTFYAVVTVTGFDRSATCYGAFNTFTCPGGFAPK</sequence>
<dbReference type="OrthoDB" id="7868749at2"/>
<dbReference type="AlphaFoldDB" id="A0A238UV39"/>
<protein>
    <submittedName>
        <fullName evidence="1">Uncharacterized protein</fullName>
    </submittedName>
</protein>
<gene>
    <name evidence="1" type="ORF">SAMN06265370_10173</name>
</gene>